<dbReference type="RefSeq" id="WP_209642898.1">
    <property type="nucleotide sequence ID" value="NZ_JAGINW010000001.1"/>
</dbReference>
<reference evidence="2 3" key="1">
    <citation type="submission" date="2021-03" db="EMBL/GenBank/DDBJ databases">
        <title>Sequencing the genomes of 1000 actinobacteria strains.</title>
        <authorList>
            <person name="Klenk H.-P."/>
        </authorList>
    </citation>
    <scope>NUCLEOTIDE SEQUENCE [LARGE SCALE GENOMIC DNA]</scope>
    <source>
        <strain evidence="2 3">DSM 46670</strain>
    </source>
</reference>
<protein>
    <submittedName>
        <fullName evidence="2">Uncharacterized protein (TIGR03083 family)</fullName>
    </submittedName>
</protein>
<sequence>MDTDQVWHAIDAHRLSVAGLLDDLSEEDWSRPSLCDGWTVRDVAAHLTLQQLRPGRIFREVAQAPRLLVAGGVNAITRELAKQHSSEPTDQIIAAIRATVGSRVHNFGVTPKETLIDILVHSQDIAIPLNRRLDIPPDAAAFAATRAWRLRRLFRTHKKLSGFRLTATDTDWAVGEGTPVTGPITALLLVIAGRQVALRHLTGKGAATLTERVLTPRR</sequence>
<evidence type="ECO:0000313" key="2">
    <source>
        <dbReference type="EMBL" id="MBP2325732.1"/>
    </source>
</evidence>
<comment type="caution">
    <text evidence="2">The sequence shown here is derived from an EMBL/GenBank/DDBJ whole genome shotgun (WGS) entry which is preliminary data.</text>
</comment>
<gene>
    <name evidence="2" type="ORF">JOF56_006117</name>
</gene>
<evidence type="ECO:0000259" key="1">
    <source>
        <dbReference type="Pfam" id="PF11716"/>
    </source>
</evidence>
<feature type="domain" description="Mycothiol-dependent maleylpyruvate isomerase metal-binding" evidence="1">
    <location>
        <begin position="17"/>
        <end position="107"/>
    </location>
</feature>
<dbReference type="InterPro" id="IPR017517">
    <property type="entry name" value="Maleyloyr_isom"/>
</dbReference>
<organism evidence="2 3">
    <name type="scientific">Kibdelosporangium banguiense</name>
    <dbReference type="NCBI Taxonomy" id="1365924"/>
    <lineage>
        <taxon>Bacteria</taxon>
        <taxon>Bacillati</taxon>
        <taxon>Actinomycetota</taxon>
        <taxon>Actinomycetes</taxon>
        <taxon>Pseudonocardiales</taxon>
        <taxon>Pseudonocardiaceae</taxon>
        <taxon>Kibdelosporangium</taxon>
    </lineage>
</organism>
<keyword evidence="3" id="KW-1185">Reference proteome</keyword>
<name>A0ABS4TMU2_9PSEU</name>
<dbReference type="Gene3D" id="1.20.120.450">
    <property type="entry name" value="dinb family like domain"/>
    <property type="match status" value="1"/>
</dbReference>
<dbReference type="Pfam" id="PF11716">
    <property type="entry name" value="MDMPI_N"/>
    <property type="match status" value="1"/>
</dbReference>
<dbReference type="InterPro" id="IPR034660">
    <property type="entry name" value="DinB/YfiT-like"/>
</dbReference>
<dbReference type="SUPFAM" id="SSF109854">
    <property type="entry name" value="DinB/YfiT-like putative metalloenzymes"/>
    <property type="match status" value="1"/>
</dbReference>
<accession>A0ABS4TMU2</accession>
<evidence type="ECO:0000313" key="3">
    <source>
        <dbReference type="Proteomes" id="UP001519332"/>
    </source>
</evidence>
<proteinExistence type="predicted"/>
<dbReference type="NCBIfam" id="TIGR03083">
    <property type="entry name" value="maleylpyruvate isomerase family mycothiol-dependent enzyme"/>
    <property type="match status" value="1"/>
</dbReference>
<dbReference type="InterPro" id="IPR024344">
    <property type="entry name" value="MDMPI_metal-binding"/>
</dbReference>
<dbReference type="Proteomes" id="UP001519332">
    <property type="component" value="Unassembled WGS sequence"/>
</dbReference>
<dbReference type="EMBL" id="JAGINW010000001">
    <property type="protein sequence ID" value="MBP2325732.1"/>
    <property type="molecule type" value="Genomic_DNA"/>
</dbReference>